<accession>A0AAP0P929</accession>
<dbReference type="Proteomes" id="UP001419268">
    <property type="component" value="Unassembled WGS sequence"/>
</dbReference>
<keyword evidence="2" id="KW-1185">Reference proteome</keyword>
<dbReference type="AlphaFoldDB" id="A0AAP0P929"/>
<name>A0AAP0P929_9MAGN</name>
<gene>
    <name evidence="1" type="ORF">Scep_011599</name>
</gene>
<evidence type="ECO:0000313" key="2">
    <source>
        <dbReference type="Proteomes" id="UP001419268"/>
    </source>
</evidence>
<organism evidence="1 2">
    <name type="scientific">Stephania cephalantha</name>
    <dbReference type="NCBI Taxonomy" id="152367"/>
    <lineage>
        <taxon>Eukaryota</taxon>
        <taxon>Viridiplantae</taxon>
        <taxon>Streptophyta</taxon>
        <taxon>Embryophyta</taxon>
        <taxon>Tracheophyta</taxon>
        <taxon>Spermatophyta</taxon>
        <taxon>Magnoliopsida</taxon>
        <taxon>Ranunculales</taxon>
        <taxon>Menispermaceae</taxon>
        <taxon>Menispermoideae</taxon>
        <taxon>Cissampelideae</taxon>
        <taxon>Stephania</taxon>
    </lineage>
</organism>
<dbReference type="EMBL" id="JBBNAG010000005">
    <property type="protein sequence ID" value="KAK9132071.1"/>
    <property type="molecule type" value="Genomic_DNA"/>
</dbReference>
<reference evidence="1 2" key="1">
    <citation type="submission" date="2024-01" db="EMBL/GenBank/DDBJ databases">
        <title>Genome assemblies of Stephania.</title>
        <authorList>
            <person name="Yang L."/>
        </authorList>
    </citation>
    <scope>NUCLEOTIDE SEQUENCE [LARGE SCALE GENOMIC DNA]</scope>
    <source>
        <strain evidence="1">JXDWG</strain>
        <tissue evidence="1">Leaf</tissue>
    </source>
</reference>
<protein>
    <submittedName>
        <fullName evidence="1">Uncharacterized protein</fullName>
    </submittedName>
</protein>
<comment type="caution">
    <text evidence="1">The sequence shown here is derived from an EMBL/GenBank/DDBJ whole genome shotgun (WGS) entry which is preliminary data.</text>
</comment>
<evidence type="ECO:0000313" key="1">
    <source>
        <dbReference type="EMBL" id="KAK9132071.1"/>
    </source>
</evidence>
<proteinExistence type="predicted"/>
<sequence>MGALDLETLFCVGLQCIEDQILPHWPWSLTGVTTPFFLIQSMDDGTAKTFSYLKDEDTLASKRSPFVAVAGSCELFICQNTEHNATQNVDRDP</sequence>